<comment type="similarity">
    <text evidence="2">Belongs to the cation diffusion facilitator (CDF) transporter (TC 2.A.4) family. FieF subfamily.</text>
</comment>
<dbReference type="InterPro" id="IPR050291">
    <property type="entry name" value="CDF_Transporter"/>
</dbReference>
<evidence type="ECO:0000256" key="1">
    <source>
        <dbReference type="ARBA" id="ARBA00004651"/>
    </source>
</evidence>
<dbReference type="InterPro" id="IPR058533">
    <property type="entry name" value="Cation_efflux_TM"/>
</dbReference>
<evidence type="ECO:0000256" key="11">
    <source>
        <dbReference type="ARBA" id="ARBA00047695"/>
    </source>
</evidence>
<dbReference type="Proteomes" id="UP000198461">
    <property type="component" value="Unassembled WGS sequence"/>
</dbReference>
<dbReference type="SUPFAM" id="SSF161111">
    <property type="entry name" value="Cation efflux protein transmembrane domain-like"/>
    <property type="match status" value="1"/>
</dbReference>
<evidence type="ECO:0000313" key="19">
    <source>
        <dbReference type="Proteomes" id="UP000198461"/>
    </source>
</evidence>
<keyword evidence="4" id="KW-1003">Cell membrane</keyword>
<dbReference type="AlphaFoldDB" id="A0A1N6GB20"/>
<dbReference type="Pfam" id="PF16916">
    <property type="entry name" value="ZT_dimer"/>
    <property type="match status" value="1"/>
</dbReference>
<dbReference type="InterPro" id="IPR027470">
    <property type="entry name" value="Cation_efflux_CTD"/>
</dbReference>
<dbReference type="GO" id="GO:0005886">
    <property type="term" value="C:plasma membrane"/>
    <property type="evidence" value="ECO:0007669"/>
    <property type="project" value="UniProtKB-SubCell"/>
</dbReference>
<comment type="subcellular location">
    <subcellularLocation>
        <location evidence="1">Cell membrane</location>
        <topology evidence="1">Multi-pass membrane protein</topology>
    </subcellularLocation>
</comment>
<evidence type="ECO:0000256" key="2">
    <source>
        <dbReference type="ARBA" id="ARBA00010212"/>
    </source>
</evidence>
<feature type="transmembrane region" description="Helical" evidence="15">
    <location>
        <begin position="80"/>
        <end position="100"/>
    </location>
</feature>
<keyword evidence="7" id="KW-0864">Zinc transport</keyword>
<dbReference type="InterPro" id="IPR002524">
    <property type="entry name" value="Cation_efflux"/>
</dbReference>
<proteinExistence type="inferred from homology"/>
<keyword evidence="19" id="KW-1185">Reference proteome</keyword>
<dbReference type="InterPro" id="IPR027469">
    <property type="entry name" value="Cation_efflux_TMD_sf"/>
</dbReference>
<evidence type="ECO:0000259" key="16">
    <source>
        <dbReference type="Pfam" id="PF01545"/>
    </source>
</evidence>
<dbReference type="InterPro" id="IPR036837">
    <property type="entry name" value="Cation_efflux_CTD_sf"/>
</dbReference>
<evidence type="ECO:0000256" key="4">
    <source>
        <dbReference type="ARBA" id="ARBA00022475"/>
    </source>
</evidence>
<dbReference type="GO" id="GO:0015086">
    <property type="term" value="F:cadmium ion transmembrane transporter activity"/>
    <property type="evidence" value="ECO:0007669"/>
    <property type="project" value="TreeGrafter"/>
</dbReference>
<feature type="domain" description="Cation efflux protein transmembrane" evidence="16">
    <location>
        <begin position="13"/>
        <end position="205"/>
    </location>
</feature>
<keyword evidence="7" id="KW-0862">Zinc</keyword>
<feature type="transmembrane region" description="Helical" evidence="15">
    <location>
        <begin position="115"/>
        <end position="133"/>
    </location>
</feature>
<evidence type="ECO:0000256" key="15">
    <source>
        <dbReference type="SAM" id="Phobius"/>
    </source>
</evidence>
<comment type="catalytic activity">
    <reaction evidence="10">
        <text>Fe(2+)(in) + H(+)(out) = Fe(2+)(out) + H(+)(in)</text>
        <dbReference type="Rhea" id="RHEA:29439"/>
        <dbReference type="ChEBI" id="CHEBI:15378"/>
        <dbReference type="ChEBI" id="CHEBI:29033"/>
    </reaction>
</comment>
<reference evidence="18 19" key="1">
    <citation type="submission" date="2016-11" db="EMBL/GenBank/DDBJ databases">
        <authorList>
            <person name="Jaros S."/>
            <person name="Januszkiewicz K."/>
            <person name="Wedrychowicz H."/>
        </authorList>
    </citation>
    <scope>NUCLEOTIDE SEQUENCE [LARGE SCALE GENOMIC DNA]</scope>
    <source>
        <strain evidence="18 19">DSM 17737</strain>
    </source>
</reference>
<organism evidence="18 19">
    <name type="scientific">Sulfurivirga caldicuralii</name>
    <dbReference type="NCBI Taxonomy" id="364032"/>
    <lineage>
        <taxon>Bacteria</taxon>
        <taxon>Pseudomonadati</taxon>
        <taxon>Pseudomonadota</taxon>
        <taxon>Gammaproteobacteria</taxon>
        <taxon>Thiotrichales</taxon>
        <taxon>Piscirickettsiaceae</taxon>
        <taxon>Sulfurivirga</taxon>
    </lineage>
</organism>
<evidence type="ECO:0000259" key="17">
    <source>
        <dbReference type="Pfam" id="PF16916"/>
    </source>
</evidence>
<evidence type="ECO:0000256" key="10">
    <source>
        <dbReference type="ARBA" id="ARBA00035584"/>
    </source>
</evidence>
<evidence type="ECO:0000256" key="6">
    <source>
        <dbReference type="ARBA" id="ARBA00022692"/>
    </source>
</evidence>
<comment type="catalytic activity">
    <reaction evidence="11">
        <text>Zn(2+)(in) + H(+)(out) = Zn(2+)(out) + H(+)(in)</text>
        <dbReference type="Rhea" id="RHEA:28839"/>
        <dbReference type="ChEBI" id="CHEBI:15378"/>
        <dbReference type="ChEBI" id="CHEBI:29105"/>
    </reaction>
</comment>
<dbReference type="RefSeq" id="WP_074201552.1">
    <property type="nucleotide sequence ID" value="NZ_FSRE01000003.1"/>
</dbReference>
<dbReference type="GO" id="GO:0006882">
    <property type="term" value="P:intracellular zinc ion homeostasis"/>
    <property type="evidence" value="ECO:0007669"/>
    <property type="project" value="TreeGrafter"/>
</dbReference>
<dbReference type="SUPFAM" id="SSF160240">
    <property type="entry name" value="Cation efflux protein cytoplasmic domain-like"/>
    <property type="match status" value="1"/>
</dbReference>
<keyword evidence="5" id="KW-0408">Iron</keyword>
<evidence type="ECO:0000256" key="7">
    <source>
        <dbReference type="ARBA" id="ARBA00022906"/>
    </source>
</evidence>
<dbReference type="NCBIfam" id="TIGR01297">
    <property type="entry name" value="CDF"/>
    <property type="match status" value="1"/>
</dbReference>
<feature type="transmembrane region" description="Helical" evidence="15">
    <location>
        <begin position="153"/>
        <end position="173"/>
    </location>
</feature>
<name>A0A1N6GB20_9GAMM</name>
<comment type="catalytic activity">
    <reaction evidence="12">
        <text>Cd(2+)(in) + H(+)(out) = Cd(2+)(out) + H(+)(in)</text>
        <dbReference type="Rhea" id="RHEA:28739"/>
        <dbReference type="ChEBI" id="CHEBI:15378"/>
        <dbReference type="ChEBI" id="CHEBI:48775"/>
    </reaction>
</comment>
<evidence type="ECO:0000256" key="9">
    <source>
        <dbReference type="ARBA" id="ARBA00023136"/>
    </source>
</evidence>
<keyword evidence="3" id="KW-0813">Transport</keyword>
<dbReference type="FunFam" id="1.20.1510.10:FF:000001">
    <property type="entry name" value="Ferrous-iron efflux pump FieF"/>
    <property type="match status" value="1"/>
</dbReference>
<dbReference type="PANTHER" id="PTHR43840:SF41">
    <property type="entry name" value="CATION-EFFLUX PUMP FIEF"/>
    <property type="match status" value="1"/>
</dbReference>
<gene>
    <name evidence="18" type="ORF">SAMN05443662_1267</name>
</gene>
<keyword evidence="6 15" id="KW-0812">Transmembrane</keyword>
<accession>A0A1N6GB20</accession>
<keyword evidence="8 15" id="KW-1133">Transmembrane helix</keyword>
<feature type="transmembrane region" description="Helical" evidence="15">
    <location>
        <begin position="37"/>
        <end position="59"/>
    </location>
</feature>
<dbReference type="GO" id="GO:0015341">
    <property type="term" value="F:zinc efflux antiporter activity"/>
    <property type="evidence" value="ECO:0007669"/>
    <property type="project" value="TreeGrafter"/>
</dbReference>
<dbReference type="OrthoDB" id="9806522at2"/>
<dbReference type="Gene3D" id="1.20.1510.10">
    <property type="entry name" value="Cation efflux protein transmembrane domain"/>
    <property type="match status" value="1"/>
</dbReference>
<evidence type="ECO:0000313" key="18">
    <source>
        <dbReference type="EMBL" id="SIO04725.1"/>
    </source>
</evidence>
<keyword evidence="9 15" id="KW-0472">Membrane</keyword>
<evidence type="ECO:0000256" key="14">
    <source>
        <dbReference type="ARBA" id="ARBA00072262"/>
    </source>
</evidence>
<protein>
    <recommendedName>
        <fullName evidence="14">Cation-efflux pump FieF</fullName>
    </recommendedName>
</protein>
<keyword evidence="5" id="KW-0410">Iron transport</keyword>
<dbReference type="Pfam" id="PF01545">
    <property type="entry name" value="Cation_efflux"/>
    <property type="match status" value="1"/>
</dbReference>
<dbReference type="STRING" id="364032.SAMN05443662_1267"/>
<keyword evidence="7" id="KW-0406">Ion transport</keyword>
<evidence type="ECO:0000256" key="12">
    <source>
        <dbReference type="ARBA" id="ARBA00050984"/>
    </source>
</evidence>
<sequence length="305" mass="33721">MTANNALLRRITLASFLTALLLVSVKAVVWYVTGSVSLLASLLDSGMDAIASLIILLAVRYALRPADEDHRFGHGKAEPLAALAQSVFILGSAIFFLLHALDRLLHPQPLQHDEWAIAVMWFSLAVTLVLVSFQRHVARKTGSTAVAADALHYASDIASNLVILAALYLAHFGWTQADVWLGLLVGLWIGYSALEVGRDALDQLLDKQLPEETLEQIRRIVLTHPRVWGFNDLRTFRSGPTLHIQLDLELDDHLPLVEAHRIAEEVTEALKQAFPQADVMIHQEPVSSRTDAAHHRWQGAQRGDG</sequence>
<dbReference type="FunFam" id="3.30.70.1350:FF:000002">
    <property type="entry name" value="Ferrous-iron efflux pump FieF"/>
    <property type="match status" value="1"/>
</dbReference>
<comment type="subunit">
    <text evidence="13">Homodimer. The subunits are held together in a parallel orientation through zinc binding at the interface of the cytoplasmic domains.</text>
</comment>
<evidence type="ECO:0000256" key="8">
    <source>
        <dbReference type="ARBA" id="ARBA00022989"/>
    </source>
</evidence>
<dbReference type="GO" id="GO:0015093">
    <property type="term" value="F:ferrous iron transmembrane transporter activity"/>
    <property type="evidence" value="ECO:0007669"/>
    <property type="project" value="TreeGrafter"/>
</dbReference>
<evidence type="ECO:0000256" key="5">
    <source>
        <dbReference type="ARBA" id="ARBA00022496"/>
    </source>
</evidence>
<dbReference type="Gene3D" id="3.30.70.1350">
    <property type="entry name" value="Cation efflux protein, cytoplasmic domain"/>
    <property type="match status" value="1"/>
</dbReference>
<feature type="domain" description="Cation efflux protein cytoplasmic" evidence="17">
    <location>
        <begin position="209"/>
        <end position="285"/>
    </location>
</feature>
<evidence type="ECO:0000256" key="13">
    <source>
        <dbReference type="ARBA" id="ARBA00062926"/>
    </source>
</evidence>
<evidence type="ECO:0000256" key="3">
    <source>
        <dbReference type="ARBA" id="ARBA00022448"/>
    </source>
</evidence>
<dbReference type="PANTHER" id="PTHR43840">
    <property type="entry name" value="MITOCHONDRIAL METAL TRANSPORTER 1-RELATED"/>
    <property type="match status" value="1"/>
</dbReference>
<dbReference type="EMBL" id="FSRE01000003">
    <property type="protein sequence ID" value="SIO04725.1"/>
    <property type="molecule type" value="Genomic_DNA"/>
</dbReference>